<keyword evidence="3 5" id="KW-0378">Hydrolase</keyword>
<evidence type="ECO:0000256" key="2">
    <source>
        <dbReference type="ARBA" id="ARBA00022723"/>
    </source>
</evidence>
<dbReference type="Gene3D" id="1.20.120.710">
    <property type="entry name" value="Haloacid dehalogenase hydrolase-like domain"/>
    <property type="match status" value="1"/>
</dbReference>
<dbReference type="Pfam" id="PF00702">
    <property type="entry name" value="Hydrolase"/>
    <property type="match status" value="1"/>
</dbReference>
<dbReference type="SUPFAM" id="SSF56784">
    <property type="entry name" value="HAD-like"/>
    <property type="match status" value="1"/>
</dbReference>
<evidence type="ECO:0000256" key="4">
    <source>
        <dbReference type="ARBA" id="ARBA00022842"/>
    </source>
</evidence>
<dbReference type="SFLD" id="SFLDS00003">
    <property type="entry name" value="Haloacid_Dehalogenase"/>
    <property type="match status" value="1"/>
</dbReference>
<dbReference type="Gene3D" id="3.40.50.1000">
    <property type="entry name" value="HAD superfamily/HAD-like"/>
    <property type="match status" value="1"/>
</dbReference>
<sequence>MDTIIFDVDDTLYDQLVPFKIALRKLLKNSVSEQLLHEMYVSSRKHSDALFEKNLSGEVSLLDMQTYRITAACQESGINISFQEAVDFQENYLEEQHRIMLYKDIELLLDFLNSKNKQIALLTNGDKEHQSMKIKQLGLINWIPKEHHFISNEIGYGKPSEEVFLHIEKKLQLEKSKTVYIGDSFENDVVGAKQVGWHSIWMNHRKRAMPDIGIKPDLVFSNTKELLDSFQK</sequence>
<evidence type="ECO:0000256" key="1">
    <source>
        <dbReference type="ARBA" id="ARBA00001946"/>
    </source>
</evidence>
<dbReference type="GO" id="GO:0046872">
    <property type="term" value="F:metal ion binding"/>
    <property type="evidence" value="ECO:0007669"/>
    <property type="project" value="UniProtKB-KW"/>
</dbReference>
<reference evidence="5 6" key="1">
    <citation type="submission" date="2017-10" db="EMBL/GenBank/DDBJ databases">
        <title>Bacillus sp. nov., a halophilic bacterium isolated from a Keqin Lake.</title>
        <authorList>
            <person name="Wang H."/>
        </authorList>
    </citation>
    <scope>NUCLEOTIDE SEQUENCE [LARGE SCALE GENOMIC DNA]</scope>
    <source>
        <strain evidence="5 6">KCTC 13187</strain>
    </source>
</reference>
<protein>
    <submittedName>
        <fullName evidence="5">Hydrolase</fullName>
    </submittedName>
</protein>
<dbReference type="RefSeq" id="WP_110935894.1">
    <property type="nucleotide sequence ID" value="NZ_KZ614146.1"/>
</dbReference>
<organism evidence="5 6">
    <name type="scientific">Salipaludibacillus neizhouensis</name>
    <dbReference type="NCBI Taxonomy" id="885475"/>
    <lineage>
        <taxon>Bacteria</taxon>
        <taxon>Bacillati</taxon>
        <taxon>Bacillota</taxon>
        <taxon>Bacilli</taxon>
        <taxon>Bacillales</taxon>
        <taxon>Bacillaceae</taxon>
    </lineage>
</organism>
<keyword evidence="2" id="KW-0479">Metal-binding</keyword>
<evidence type="ECO:0000313" key="5">
    <source>
        <dbReference type="EMBL" id="RKL66614.1"/>
    </source>
</evidence>
<evidence type="ECO:0000256" key="3">
    <source>
        <dbReference type="ARBA" id="ARBA00022801"/>
    </source>
</evidence>
<keyword evidence="4" id="KW-0460">Magnesium</keyword>
<dbReference type="OrthoDB" id="25198at2"/>
<accession>A0A3A9K0I9</accession>
<comment type="caution">
    <text evidence="5">The sequence shown here is derived from an EMBL/GenBank/DDBJ whole genome shotgun (WGS) entry which is preliminary data.</text>
</comment>
<keyword evidence="6" id="KW-1185">Reference proteome</keyword>
<dbReference type="NCBIfam" id="TIGR01509">
    <property type="entry name" value="HAD-SF-IA-v3"/>
    <property type="match status" value="1"/>
</dbReference>
<dbReference type="SFLD" id="SFLDG01129">
    <property type="entry name" value="C1.5:_HAD__Beta-PGM__Phosphata"/>
    <property type="match status" value="1"/>
</dbReference>
<name>A0A3A9K0I9_9BACI</name>
<dbReference type="InterPro" id="IPR006439">
    <property type="entry name" value="HAD-SF_hydro_IA"/>
</dbReference>
<dbReference type="InterPro" id="IPR051400">
    <property type="entry name" value="HAD-like_hydrolase"/>
</dbReference>
<dbReference type="PANTHER" id="PTHR46470">
    <property type="entry name" value="N-ACYLNEURAMINATE-9-PHOSPHATASE"/>
    <property type="match status" value="1"/>
</dbReference>
<dbReference type="InterPro" id="IPR023214">
    <property type="entry name" value="HAD_sf"/>
</dbReference>
<comment type="cofactor">
    <cofactor evidence="1">
        <name>Mg(2+)</name>
        <dbReference type="ChEBI" id="CHEBI:18420"/>
    </cofactor>
</comment>
<dbReference type="PANTHER" id="PTHR46470:SF2">
    <property type="entry name" value="GLYCERALDEHYDE 3-PHOSPHATE PHOSPHATASE"/>
    <property type="match status" value="1"/>
</dbReference>
<dbReference type="PRINTS" id="PR00413">
    <property type="entry name" value="HADHALOGNASE"/>
</dbReference>
<dbReference type="GO" id="GO:0044281">
    <property type="term" value="P:small molecule metabolic process"/>
    <property type="evidence" value="ECO:0007669"/>
    <property type="project" value="UniProtKB-ARBA"/>
</dbReference>
<dbReference type="Proteomes" id="UP000281498">
    <property type="component" value="Unassembled WGS sequence"/>
</dbReference>
<dbReference type="GO" id="GO:0016791">
    <property type="term" value="F:phosphatase activity"/>
    <property type="evidence" value="ECO:0007669"/>
    <property type="project" value="TreeGrafter"/>
</dbReference>
<dbReference type="AlphaFoldDB" id="A0A3A9K0I9"/>
<proteinExistence type="predicted"/>
<gene>
    <name evidence="5" type="ORF">CR203_15125</name>
</gene>
<dbReference type="EMBL" id="PDOE01000006">
    <property type="protein sequence ID" value="RKL66614.1"/>
    <property type="molecule type" value="Genomic_DNA"/>
</dbReference>
<evidence type="ECO:0000313" key="6">
    <source>
        <dbReference type="Proteomes" id="UP000281498"/>
    </source>
</evidence>
<dbReference type="InterPro" id="IPR036412">
    <property type="entry name" value="HAD-like_sf"/>
</dbReference>
<dbReference type="NCBIfam" id="TIGR01549">
    <property type="entry name" value="HAD-SF-IA-v1"/>
    <property type="match status" value="1"/>
</dbReference>